<feature type="binding site" evidence="8">
    <location>
        <position position="86"/>
    </location>
    <ligand>
        <name>ATP</name>
        <dbReference type="ChEBI" id="CHEBI:30616"/>
    </ligand>
</feature>
<keyword evidence="6 8" id="KW-0067">ATP-binding</keyword>
<comment type="similarity">
    <text evidence="1 8">Belongs to the SELO family.</text>
</comment>
<comment type="function">
    <text evidence="8">Nucleotidyltransferase involved in the post-translational modification of proteins. It can catalyze the addition of adenosine monophosphate (AMP) or uridine monophosphate (UMP) to a protein, resulting in modifications known as AMPylation and UMPylation.</text>
</comment>
<feature type="binding site" evidence="8">
    <location>
        <position position="85"/>
    </location>
    <ligand>
        <name>ATP</name>
        <dbReference type="ChEBI" id="CHEBI:30616"/>
    </ligand>
</feature>
<comment type="caution">
    <text evidence="9">The sequence shown here is derived from an EMBL/GenBank/DDBJ whole genome shotgun (WGS) entry which is preliminary data.</text>
</comment>
<proteinExistence type="inferred from homology"/>
<evidence type="ECO:0000256" key="8">
    <source>
        <dbReference type="HAMAP-Rule" id="MF_00692"/>
    </source>
</evidence>
<evidence type="ECO:0000256" key="3">
    <source>
        <dbReference type="ARBA" id="ARBA00022695"/>
    </source>
</evidence>
<organism evidence="9 10">
    <name type="scientific">Aestuariivirga litoralis</name>
    <dbReference type="NCBI Taxonomy" id="2650924"/>
    <lineage>
        <taxon>Bacteria</taxon>
        <taxon>Pseudomonadati</taxon>
        <taxon>Pseudomonadota</taxon>
        <taxon>Alphaproteobacteria</taxon>
        <taxon>Hyphomicrobiales</taxon>
        <taxon>Aestuariivirgaceae</taxon>
        <taxon>Aestuariivirga</taxon>
    </lineage>
</organism>
<dbReference type="EC" id="2.7.7.108" evidence="8"/>
<feature type="binding site" evidence="8">
    <location>
        <position position="176"/>
    </location>
    <ligand>
        <name>ATP</name>
        <dbReference type="ChEBI" id="CHEBI:30616"/>
    </ligand>
</feature>
<evidence type="ECO:0000256" key="1">
    <source>
        <dbReference type="ARBA" id="ARBA00009747"/>
    </source>
</evidence>
<evidence type="ECO:0000256" key="5">
    <source>
        <dbReference type="ARBA" id="ARBA00022741"/>
    </source>
</evidence>
<dbReference type="GO" id="GO:0005524">
    <property type="term" value="F:ATP binding"/>
    <property type="evidence" value="ECO:0007669"/>
    <property type="project" value="UniProtKB-UniRule"/>
</dbReference>
<evidence type="ECO:0000313" key="10">
    <source>
        <dbReference type="Proteomes" id="UP000248795"/>
    </source>
</evidence>
<dbReference type="PANTHER" id="PTHR32057">
    <property type="entry name" value="PROTEIN ADENYLYLTRANSFERASE SELO, MITOCHONDRIAL"/>
    <property type="match status" value="1"/>
</dbReference>
<feature type="binding site" evidence="8">
    <location>
        <position position="106"/>
    </location>
    <ligand>
        <name>ATP</name>
        <dbReference type="ChEBI" id="CHEBI:30616"/>
    </ligand>
</feature>
<evidence type="ECO:0000256" key="7">
    <source>
        <dbReference type="ARBA" id="ARBA00022842"/>
    </source>
</evidence>
<evidence type="ECO:0000313" key="9">
    <source>
        <dbReference type="EMBL" id="PZF76473.1"/>
    </source>
</evidence>
<feature type="binding site" evidence="8">
    <location>
        <position position="83"/>
    </location>
    <ligand>
        <name>ATP</name>
        <dbReference type="ChEBI" id="CHEBI:30616"/>
    </ligand>
</feature>
<feature type="binding site" evidence="8">
    <location>
        <position position="169"/>
    </location>
    <ligand>
        <name>ATP</name>
        <dbReference type="ChEBI" id="CHEBI:30616"/>
    </ligand>
</feature>
<comment type="cofactor">
    <cofactor evidence="8">
        <name>Mg(2+)</name>
        <dbReference type="ChEBI" id="CHEBI:18420"/>
    </cofactor>
    <cofactor evidence="8">
        <name>Mn(2+)</name>
        <dbReference type="ChEBI" id="CHEBI:29035"/>
    </cofactor>
</comment>
<keyword evidence="2 8" id="KW-0808">Transferase</keyword>
<dbReference type="EMBL" id="QKVK01000005">
    <property type="protein sequence ID" value="PZF76473.1"/>
    <property type="molecule type" value="Genomic_DNA"/>
</dbReference>
<sequence length="473" mass="52059">MNAIAFDNSYARLPGSMHVGVAPTPVSTPRLVRVNEPLARELAIDPALLTAEVAVGNAIPAGASPLAQAYAGHQFGNFVPQLGDGRAILLGEVVDVNGRRRDIQLKGSGRTPFSRGGDGRAALGPVLREYLVSEAMNALGIPTTRALMAATTGERVYRDAVLPGAVLTRVAASHIRVGTFQFFAVRQDFEALKLLVDHVIDRHYPQLKGAENPALALLDAVMEAQAALVARWVQVGFIHGVMNTDNTSISGETIDYGPCAFMDAYDPGTVFSSIDTYGRYAYANQAPVAQWNLARLAETLLAFIAPDREEAIRIATERIEAFPAIYTKYWLAGFRKKIGLVSEEDGDLDLIQAMLDAMQMVRADFTVTFRALSNDEEPEALRDWLPTWRERLARDPQSAEERRAFMRSVNPVYIPRNHLVEEMISAGVERQDYRPFEEMLRVLMTPYEEQPGAERYAAPPAEVDGGYRTFCGT</sequence>
<name>A0A2W2C8D5_9HYPH</name>
<feature type="binding site" evidence="8">
    <location>
        <position position="255"/>
    </location>
    <ligand>
        <name>ATP</name>
        <dbReference type="ChEBI" id="CHEBI:30616"/>
    </ligand>
</feature>
<dbReference type="PANTHER" id="PTHR32057:SF14">
    <property type="entry name" value="PROTEIN ADENYLYLTRANSFERASE SELO, MITOCHONDRIAL"/>
    <property type="match status" value="1"/>
</dbReference>
<dbReference type="GO" id="GO:0000287">
    <property type="term" value="F:magnesium ion binding"/>
    <property type="evidence" value="ECO:0007669"/>
    <property type="project" value="UniProtKB-UniRule"/>
</dbReference>
<evidence type="ECO:0000256" key="6">
    <source>
        <dbReference type="ARBA" id="ARBA00022840"/>
    </source>
</evidence>
<dbReference type="InterPro" id="IPR003846">
    <property type="entry name" value="SelO"/>
</dbReference>
<keyword evidence="8" id="KW-0464">Manganese</keyword>
<keyword evidence="7 8" id="KW-0460">Magnesium</keyword>
<dbReference type="RefSeq" id="WP_111198709.1">
    <property type="nucleotide sequence ID" value="NZ_QKVK01000005.1"/>
</dbReference>
<protein>
    <recommendedName>
        <fullName evidence="8">Protein nucleotidyltransferase YdiU</fullName>
        <ecNumber evidence="8">2.7.7.-</ecNumber>
    </recommendedName>
    <alternativeName>
        <fullName evidence="8">Protein adenylyltransferase YdiU</fullName>
        <ecNumber evidence="8">2.7.7.108</ecNumber>
    </alternativeName>
    <alternativeName>
        <fullName evidence="8">Protein uridylyltransferase YdiU</fullName>
        <ecNumber evidence="8">2.7.7.-</ecNumber>
    </alternativeName>
</protein>
<dbReference type="Pfam" id="PF02696">
    <property type="entry name" value="SelO"/>
    <property type="match status" value="1"/>
</dbReference>
<dbReference type="EC" id="2.7.7.-" evidence="8"/>
<comment type="catalytic activity">
    <reaction evidence="8">
        <text>L-tyrosyl-[protein] + UTP = O-(5'-uridylyl)-L-tyrosyl-[protein] + diphosphate</text>
        <dbReference type="Rhea" id="RHEA:83887"/>
        <dbReference type="Rhea" id="RHEA-COMP:10136"/>
        <dbReference type="Rhea" id="RHEA-COMP:20238"/>
        <dbReference type="ChEBI" id="CHEBI:33019"/>
        <dbReference type="ChEBI" id="CHEBI:46398"/>
        <dbReference type="ChEBI" id="CHEBI:46858"/>
        <dbReference type="ChEBI" id="CHEBI:90602"/>
    </reaction>
</comment>
<accession>A0A2W2C8D5</accession>
<gene>
    <name evidence="8" type="primary">ydiU</name>
    <name evidence="8" type="synonym">selO</name>
    <name evidence="9" type="ORF">DK847_11715</name>
</gene>
<comment type="catalytic activity">
    <reaction evidence="8">
        <text>L-seryl-[protein] + ATP = 3-O-(5'-adenylyl)-L-seryl-[protein] + diphosphate</text>
        <dbReference type="Rhea" id="RHEA:58120"/>
        <dbReference type="Rhea" id="RHEA-COMP:9863"/>
        <dbReference type="Rhea" id="RHEA-COMP:15073"/>
        <dbReference type="ChEBI" id="CHEBI:29999"/>
        <dbReference type="ChEBI" id="CHEBI:30616"/>
        <dbReference type="ChEBI" id="CHEBI:33019"/>
        <dbReference type="ChEBI" id="CHEBI:142516"/>
        <dbReference type="EC" id="2.7.7.108"/>
    </reaction>
</comment>
<feature type="active site" description="Proton acceptor" evidence="8">
    <location>
        <position position="245"/>
    </location>
</feature>
<dbReference type="NCBIfam" id="NF000658">
    <property type="entry name" value="PRK00029.1"/>
    <property type="match status" value="1"/>
</dbReference>
<dbReference type="GO" id="GO:0030145">
    <property type="term" value="F:manganese ion binding"/>
    <property type="evidence" value="ECO:0007669"/>
    <property type="project" value="UniProtKB-UniRule"/>
</dbReference>
<feature type="binding site" evidence="8">
    <location>
        <position position="119"/>
    </location>
    <ligand>
        <name>ATP</name>
        <dbReference type="ChEBI" id="CHEBI:30616"/>
    </ligand>
</feature>
<comment type="catalytic activity">
    <reaction evidence="8">
        <text>L-tyrosyl-[protein] + ATP = O-(5'-adenylyl)-L-tyrosyl-[protein] + diphosphate</text>
        <dbReference type="Rhea" id="RHEA:54288"/>
        <dbReference type="Rhea" id="RHEA-COMP:10136"/>
        <dbReference type="Rhea" id="RHEA-COMP:13846"/>
        <dbReference type="ChEBI" id="CHEBI:30616"/>
        <dbReference type="ChEBI" id="CHEBI:33019"/>
        <dbReference type="ChEBI" id="CHEBI:46858"/>
        <dbReference type="ChEBI" id="CHEBI:83624"/>
        <dbReference type="EC" id="2.7.7.108"/>
    </reaction>
</comment>
<dbReference type="HAMAP" id="MF_00692">
    <property type="entry name" value="SelO"/>
    <property type="match status" value="1"/>
</dbReference>
<comment type="catalytic activity">
    <reaction evidence="8">
        <text>L-threonyl-[protein] + ATP = 3-O-(5'-adenylyl)-L-threonyl-[protein] + diphosphate</text>
        <dbReference type="Rhea" id="RHEA:54292"/>
        <dbReference type="Rhea" id="RHEA-COMP:11060"/>
        <dbReference type="Rhea" id="RHEA-COMP:13847"/>
        <dbReference type="ChEBI" id="CHEBI:30013"/>
        <dbReference type="ChEBI" id="CHEBI:30616"/>
        <dbReference type="ChEBI" id="CHEBI:33019"/>
        <dbReference type="ChEBI" id="CHEBI:138113"/>
        <dbReference type="EC" id="2.7.7.108"/>
    </reaction>
</comment>
<evidence type="ECO:0000256" key="4">
    <source>
        <dbReference type="ARBA" id="ARBA00022723"/>
    </source>
</evidence>
<feature type="binding site" evidence="8">
    <location>
        <position position="118"/>
    </location>
    <ligand>
        <name>ATP</name>
        <dbReference type="ChEBI" id="CHEBI:30616"/>
    </ligand>
</feature>
<feature type="binding site" evidence="8">
    <location>
        <position position="246"/>
    </location>
    <ligand>
        <name>Mg(2+)</name>
        <dbReference type="ChEBI" id="CHEBI:18420"/>
    </ligand>
</feature>
<keyword evidence="5 8" id="KW-0547">Nucleotide-binding</keyword>
<dbReference type="AlphaFoldDB" id="A0A2W2C8D5"/>
<keyword evidence="10" id="KW-1185">Reference proteome</keyword>
<reference evidence="10" key="1">
    <citation type="submission" date="2018-06" db="EMBL/GenBank/DDBJ databases">
        <title>Aestuariibacter litoralis strain KCTC 52945T.</title>
        <authorList>
            <person name="Li X."/>
            <person name="Salam N."/>
            <person name="Li J.-L."/>
            <person name="Chen Y.-M."/>
            <person name="Yang Z.-W."/>
            <person name="Zhang L.-Y."/>
            <person name="Han M.-X."/>
            <person name="Xiao M."/>
            <person name="Li W.-J."/>
        </authorList>
    </citation>
    <scope>NUCLEOTIDE SEQUENCE [LARGE SCALE GENOMIC DNA]</scope>
    <source>
        <strain evidence="10">KCTC 52945</strain>
    </source>
</reference>
<evidence type="ECO:0000256" key="2">
    <source>
        <dbReference type="ARBA" id="ARBA00022679"/>
    </source>
</evidence>
<dbReference type="Proteomes" id="UP000248795">
    <property type="component" value="Unassembled WGS sequence"/>
</dbReference>
<comment type="catalytic activity">
    <reaction evidence="8">
        <text>L-histidyl-[protein] + UTP = N(tele)-(5'-uridylyl)-L-histidyl-[protein] + diphosphate</text>
        <dbReference type="Rhea" id="RHEA:83891"/>
        <dbReference type="Rhea" id="RHEA-COMP:9745"/>
        <dbReference type="Rhea" id="RHEA-COMP:20239"/>
        <dbReference type="ChEBI" id="CHEBI:29979"/>
        <dbReference type="ChEBI" id="CHEBI:33019"/>
        <dbReference type="ChEBI" id="CHEBI:46398"/>
        <dbReference type="ChEBI" id="CHEBI:233474"/>
    </reaction>
</comment>
<comment type="catalytic activity">
    <reaction evidence="8">
        <text>L-seryl-[protein] + UTP = O-(5'-uridylyl)-L-seryl-[protein] + diphosphate</text>
        <dbReference type="Rhea" id="RHEA:64604"/>
        <dbReference type="Rhea" id="RHEA-COMP:9863"/>
        <dbReference type="Rhea" id="RHEA-COMP:16635"/>
        <dbReference type="ChEBI" id="CHEBI:29999"/>
        <dbReference type="ChEBI" id="CHEBI:33019"/>
        <dbReference type="ChEBI" id="CHEBI:46398"/>
        <dbReference type="ChEBI" id="CHEBI:156051"/>
    </reaction>
</comment>
<dbReference type="GO" id="GO:0070733">
    <property type="term" value="F:AMPylase activity"/>
    <property type="evidence" value="ECO:0007669"/>
    <property type="project" value="UniProtKB-EC"/>
</dbReference>
<keyword evidence="4 8" id="KW-0479">Metal-binding</keyword>
<feature type="binding site" evidence="8">
    <location>
        <position position="255"/>
    </location>
    <ligand>
        <name>Mg(2+)</name>
        <dbReference type="ChEBI" id="CHEBI:18420"/>
    </ligand>
</feature>
<keyword evidence="3 8" id="KW-0548">Nucleotidyltransferase</keyword>